<proteinExistence type="predicted"/>
<dbReference type="AlphaFoldDB" id="A0A2G5VC27"/>
<organism evidence="3 4">
    <name type="scientific">Caenorhabditis nigoni</name>
    <dbReference type="NCBI Taxonomy" id="1611254"/>
    <lineage>
        <taxon>Eukaryota</taxon>
        <taxon>Metazoa</taxon>
        <taxon>Ecdysozoa</taxon>
        <taxon>Nematoda</taxon>
        <taxon>Chromadorea</taxon>
        <taxon>Rhabditida</taxon>
        <taxon>Rhabditina</taxon>
        <taxon>Rhabditomorpha</taxon>
        <taxon>Rhabditoidea</taxon>
        <taxon>Rhabditidae</taxon>
        <taxon>Peloderinae</taxon>
        <taxon>Caenorhabditis</taxon>
    </lineage>
</organism>
<evidence type="ECO:0000313" key="3">
    <source>
        <dbReference type="EMBL" id="PIC49314.1"/>
    </source>
</evidence>
<keyword evidence="2" id="KW-0812">Transmembrane</keyword>
<dbReference type="OrthoDB" id="5819542at2759"/>
<accession>A0A2G5VC27</accession>
<dbReference type="Proteomes" id="UP000230233">
    <property type="component" value="Chromosome II"/>
</dbReference>
<feature type="transmembrane region" description="Helical" evidence="2">
    <location>
        <begin position="14"/>
        <end position="39"/>
    </location>
</feature>
<gene>
    <name evidence="3" type="primary">Cnig_chr_II.g7965</name>
    <name evidence="3" type="ORF">B9Z55_007965</name>
</gene>
<sequence>MKTSEEYNSYWMKIIMLTGAMFVFSITGGLLAGAIRMIYLVKLNKSLIRAATNLQSAGQIMKKAILEPSVLAVIANERNGMDFNESCEVYEKCSKNPIKLLVNLFGMDDLTKEFVKYYDSKFLKAKKKGKSKDKKAKTSKKSKK</sequence>
<name>A0A2G5VC27_9PELO</name>
<evidence type="ECO:0000256" key="2">
    <source>
        <dbReference type="SAM" id="Phobius"/>
    </source>
</evidence>
<keyword evidence="2" id="KW-0472">Membrane</keyword>
<reference evidence="4" key="1">
    <citation type="submission" date="2017-10" db="EMBL/GenBank/DDBJ databases">
        <title>Rapid genome shrinkage in a self-fertile nematode reveals novel sperm competition proteins.</title>
        <authorList>
            <person name="Yin D."/>
            <person name="Schwarz E.M."/>
            <person name="Thomas C.G."/>
            <person name="Felde R.L."/>
            <person name="Korf I.F."/>
            <person name="Cutter A.D."/>
            <person name="Schartner C.M."/>
            <person name="Ralston E.J."/>
            <person name="Meyer B.J."/>
            <person name="Haag E.S."/>
        </authorList>
    </citation>
    <scope>NUCLEOTIDE SEQUENCE [LARGE SCALE GENOMIC DNA]</scope>
    <source>
        <strain evidence="4">JU1422</strain>
    </source>
</reference>
<feature type="region of interest" description="Disordered" evidence="1">
    <location>
        <begin position="125"/>
        <end position="144"/>
    </location>
</feature>
<dbReference type="EMBL" id="PDUG01000002">
    <property type="protein sequence ID" value="PIC49314.1"/>
    <property type="molecule type" value="Genomic_DNA"/>
</dbReference>
<keyword evidence="4" id="KW-1185">Reference proteome</keyword>
<evidence type="ECO:0000256" key="1">
    <source>
        <dbReference type="SAM" id="MobiDB-lite"/>
    </source>
</evidence>
<evidence type="ECO:0000313" key="4">
    <source>
        <dbReference type="Proteomes" id="UP000230233"/>
    </source>
</evidence>
<protein>
    <submittedName>
        <fullName evidence="3">Uncharacterized protein</fullName>
    </submittedName>
</protein>
<comment type="caution">
    <text evidence="3">The sequence shown here is derived from an EMBL/GenBank/DDBJ whole genome shotgun (WGS) entry which is preliminary data.</text>
</comment>
<keyword evidence="2" id="KW-1133">Transmembrane helix</keyword>